<keyword evidence="8" id="KW-0597">Phosphoprotein</keyword>
<evidence type="ECO:0000256" key="17">
    <source>
        <dbReference type="ARBA" id="ARBA00023242"/>
    </source>
</evidence>
<evidence type="ECO:0000313" key="28">
    <source>
        <dbReference type="Proteomes" id="UP001153737"/>
    </source>
</evidence>
<evidence type="ECO:0000256" key="24">
    <source>
        <dbReference type="SAM" id="Coils"/>
    </source>
</evidence>
<evidence type="ECO:0000256" key="5">
    <source>
        <dbReference type="ARBA" id="ARBA00007823"/>
    </source>
</evidence>
<evidence type="ECO:0000256" key="15">
    <source>
        <dbReference type="ARBA" id="ARBA00022946"/>
    </source>
</evidence>
<sequence length="911" mass="102809">MTVFLKFFPFSHTSIIGNSRHYSSKHNKELLNILKIMPKEPKHIAEAQKQRRKIKEKLSRYVPGKVTLQVLGTGAKGAPRALYLFSDQTRYLFNCGEGTQRLAHEHKMKLAKLEHIFITQSAWRNMGGLPGTALTIQDVGVPEITLHGPPGLGEIFVATKRFVVIRDLKINMADCSEQNVFEDNVLRVEYVHLMKSDVISDPQPEDTYGFKDSEVEATVQQEDASTSTRSEKNRRRRRSSSRSTSSDKAIEDDTDYYAHERKRFSKSKRRRSRSLSIESGSRTVPEIVSPTSQATLRLNKEMGVSVAYICRLQPRPGALNLEQCVKMGVPPGPLLGRLKAGEDVVLASGVKVCSREVCEPDDPGPVFIVLECPTVAYLDSLVNNAAMKKHQSSATHDDEVACLVVHFTPKEVCDDARYRQWMDKFSPSTRHIMLNESNSCMGSEAVHRIQYKLNLLSDSIFPLLKDKGTNVAEEISDNPSNKKQKCEEKNGNANAHTSLQNDLNFENLTVQSRPATPDSLFISPKTICTYQLRPRKGLDRTAEIKINPKEYINETMAVENFPTALTDLKDKLIDEKKKLHNSEYPKILFLGTGSCIPNKTRNTSGILFSTNDRQHIVLDCGEGTYGQIVRFFGPSESDRVLANIEAIYVSHLHADHHIGLTGLLQGRRKAIRNQRLRDKGPLYLFAPKQIMAWLSFYDKCFEDITEEFVLIPNGDLVYNNPVYPADMMKPILSELNLSDLKTCFVRHCPNAFGVSLVDKHGIKLTYSGDTMPADSLIELGANSDVLIHEATMEDELAQEAVVKMHSTTSQAIEVGRKMAAKHVILTHFSQRYAKLPRYNDNFSENVGIAFDNMQVNMNDLVLVPHLRPALKLMFAEHYEDIENKAMKRNMRLEREKSALSDKNLKRKQSVT</sequence>
<keyword evidence="9" id="KW-0819">tRNA processing</keyword>
<organism evidence="27 28">
    <name type="scientific">Phaedon cochleariae</name>
    <name type="common">Mustard beetle</name>
    <dbReference type="NCBI Taxonomy" id="80249"/>
    <lineage>
        <taxon>Eukaryota</taxon>
        <taxon>Metazoa</taxon>
        <taxon>Ecdysozoa</taxon>
        <taxon>Arthropoda</taxon>
        <taxon>Hexapoda</taxon>
        <taxon>Insecta</taxon>
        <taxon>Pterygota</taxon>
        <taxon>Neoptera</taxon>
        <taxon>Endopterygota</taxon>
        <taxon>Coleoptera</taxon>
        <taxon>Polyphaga</taxon>
        <taxon>Cucujiformia</taxon>
        <taxon>Chrysomeloidea</taxon>
        <taxon>Chrysomelidae</taxon>
        <taxon>Chrysomelinae</taxon>
        <taxon>Chrysomelini</taxon>
        <taxon>Phaedon</taxon>
    </lineage>
</organism>
<reference evidence="27" key="2">
    <citation type="submission" date="2022-10" db="EMBL/GenBank/DDBJ databases">
        <authorList>
            <consortium name="ENA_rothamsted_submissions"/>
            <consortium name="culmorum"/>
            <person name="King R."/>
        </authorList>
    </citation>
    <scope>NUCLEOTIDE SEQUENCE</scope>
</reference>
<evidence type="ECO:0000256" key="10">
    <source>
        <dbReference type="ARBA" id="ARBA00022722"/>
    </source>
</evidence>
<accession>A0A9P0DPU8</accession>
<evidence type="ECO:0000256" key="12">
    <source>
        <dbReference type="ARBA" id="ARBA00022759"/>
    </source>
</evidence>
<evidence type="ECO:0000256" key="20">
    <source>
        <dbReference type="ARBA" id="ARBA00032104"/>
    </source>
</evidence>
<comment type="catalytic activity">
    <reaction evidence="1">
        <text>Endonucleolytic cleavage of RNA, removing extra 3' nucleotides from tRNA precursor, generating 3' termini of tRNAs. A 3'-hydroxy group is left at the tRNA terminus and a 5'-phosphoryl group is left at the trailer molecule.</text>
        <dbReference type="EC" id="3.1.26.11"/>
    </reaction>
</comment>
<evidence type="ECO:0000259" key="26">
    <source>
        <dbReference type="Pfam" id="PF13691"/>
    </source>
</evidence>
<dbReference type="PANTHER" id="PTHR12553">
    <property type="entry name" value="ZINC PHOSPHODIESTERASE ELAC PROTEIN 2"/>
    <property type="match status" value="1"/>
</dbReference>
<dbReference type="Gene3D" id="3.60.15.10">
    <property type="entry name" value="Ribonuclease Z/Hydroxyacylglutathione hydrolase-like"/>
    <property type="match status" value="2"/>
</dbReference>
<evidence type="ECO:0000256" key="21">
    <source>
        <dbReference type="ARBA" id="ARBA00032616"/>
    </source>
</evidence>
<dbReference type="Proteomes" id="UP001153737">
    <property type="component" value="Chromosome 16"/>
</dbReference>
<keyword evidence="17" id="KW-0539">Nucleus</keyword>
<feature type="region of interest" description="Disordered" evidence="25">
    <location>
        <begin position="472"/>
        <end position="497"/>
    </location>
</feature>
<dbReference type="GO" id="GO:0042645">
    <property type="term" value="C:mitochondrial nucleoid"/>
    <property type="evidence" value="ECO:0007669"/>
    <property type="project" value="UniProtKB-ARBA"/>
</dbReference>
<dbReference type="GO" id="GO:1990180">
    <property type="term" value="P:mitochondrial tRNA 3'-end processing"/>
    <property type="evidence" value="ECO:0007669"/>
    <property type="project" value="TreeGrafter"/>
</dbReference>
<comment type="subunit">
    <text evidence="23">Homodimer. Interacts with PTCD1.</text>
</comment>
<keyword evidence="10" id="KW-0540">Nuclease</keyword>
<dbReference type="InterPro" id="IPR027794">
    <property type="entry name" value="tRNase_Z_dom"/>
</dbReference>
<evidence type="ECO:0000256" key="23">
    <source>
        <dbReference type="ARBA" id="ARBA00047136"/>
    </source>
</evidence>
<keyword evidence="28" id="KW-1185">Reference proteome</keyword>
<evidence type="ECO:0000256" key="22">
    <source>
        <dbReference type="ARBA" id="ARBA00046098"/>
    </source>
</evidence>
<name>A0A9P0DPU8_PHACE</name>
<keyword evidence="15" id="KW-0809">Transit peptide</keyword>
<evidence type="ECO:0000313" key="27">
    <source>
        <dbReference type="EMBL" id="CAH1154602.1"/>
    </source>
</evidence>
<feature type="domain" description="tRNase Z endonuclease" evidence="26">
    <location>
        <begin position="81"/>
        <end position="128"/>
    </location>
</feature>
<evidence type="ECO:0000256" key="2">
    <source>
        <dbReference type="ARBA" id="ARBA00001947"/>
    </source>
</evidence>
<comment type="function">
    <text evidence="22">Zinc phosphodiesterase, which displays mitochondrial tRNA 3'-processing endonuclease activity. Involved in tRNA maturation, by removing a 3'-trailer from precursor tRNA. Associates with mitochondrial DNA complexes at the nucleoids to initiate RNA processing and ribosome assembly.</text>
</comment>
<comment type="cofactor">
    <cofactor evidence="2">
        <name>Zn(2+)</name>
        <dbReference type="ChEBI" id="CHEBI:29105"/>
    </cofactor>
</comment>
<dbReference type="SUPFAM" id="SSF56281">
    <property type="entry name" value="Metallo-hydrolase/oxidoreductase"/>
    <property type="match status" value="2"/>
</dbReference>
<evidence type="ECO:0000256" key="1">
    <source>
        <dbReference type="ARBA" id="ARBA00000402"/>
    </source>
</evidence>
<dbReference type="OrthoDB" id="527344at2759"/>
<evidence type="ECO:0000256" key="25">
    <source>
        <dbReference type="SAM" id="MobiDB-lite"/>
    </source>
</evidence>
<evidence type="ECO:0000256" key="11">
    <source>
        <dbReference type="ARBA" id="ARBA00022723"/>
    </source>
</evidence>
<dbReference type="CDD" id="cd07718">
    <property type="entry name" value="RNaseZ_ELAC1_ELAC2-C-term-like_MBL-fold"/>
    <property type="match status" value="1"/>
</dbReference>
<feature type="compositionally biased region" description="Basic and acidic residues" evidence="25">
    <location>
        <begin position="248"/>
        <end position="259"/>
    </location>
</feature>
<dbReference type="Pfam" id="PF13691">
    <property type="entry name" value="Lactamase_B_4"/>
    <property type="match status" value="1"/>
</dbReference>
<dbReference type="AlphaFoldDB" id="A0A9P0DPU8"/>
<dbReference type="InterPro" id="IPR036866">
    <property type="entry name" value="RibonucZ/Hydroxyglut_hydro"/>
</dbReference>
<evidence type="ECO:0000256" key="4">
    <source>
        <dbReference type="ARBA" id="ARBA00004305"/>
    </source>
</evidence>
<dbReference type="GO" id="GO:0046872">
    <property type="term" value="F:metal ion binding"/>
    <property type="evidence" value="ECO:0007669"/>
    <property type="project" value="UniProtKB-KW"/>
</dbReference>
<gene>
    <name evidence="27" type="ORF">PHAECO_LOCUS5120</name>
</gene>
<protein>
    <recommendedName>
        <fullName evidence="7">Zinc phosphodiesterase ELAC protein 2</fullName>
        <ecNumber evidence="6">3.1.26.11</ecNumber>
    </recommendedName>
    <alternativeName>
        <fullName evidence="21">ElaC homolog protein 2</fullName>
    </alternativeName>
    <alternativeName>
        <fullName evidence="19">Ribonuclease Z 2</fullName>
    </alternativeName>
    <alternativeName>
        <fullName evidence="20">tRNA 3 endonuclease 2</fullName>
    </alternativeName>
    <alternativeName>
        <fullName evidence="18">tRNase Z 2</fullName>
    </alternativeName>
</protein>
<dbReference type="GO" id="GO:0005634">
    <property type="term" value="C:nucleus"/>
    <property type="evidence" value="ECO:0007669"/>
    <property type="project" value="UniProtKB-SubCell"/>
</dbReference>
<evidence type="ECO:0000256" key="19">
    <source>
        <dbReference type="ARBA" id="ARBA00030729"/>
    </source>
</evidence>
<feature type="coiled-coil region" evidence="24">
    <location>
        <begin position="875"/>
        <end position="902"/>
    </location>
</feature>
<evidence type="ECO:0000256" key="8">
    <source>
        <dbReference type="ARBA" id="ARBA00022553"/>
    </source>
</evidence>
<evidence type="ECO:0000256" key="14">
    <source>
        <dbReference type="ARBA" id="ARBA00022833"/>
    </source>
</evidence>
<dbReference type="GO" id="GO:0042781">
    <property type="term" value="F:3'-tRNA processing endoribonuclease activity"/>
    <property type="evidence" value="ECO:0007669"/>
    <property type="project" value="UniProtKB-EC"/>
</dbReference>
<evidence type="ECO:0000256" key="16">
    <source>
        <dbReference type="ARBA" id="ARBA00023128"/>
    </source>
</evidence>
<feature type="region of interest" description="Disordered" evidence="25">
    <location>
        <begin position="202"/>
        <end position="283"/>
    </location>
</feature>
<evidence type="ECO:0000256" key="6">
    <source>
        <dbReference type="ARBA" id="ARBA00012477"/>
    </source>
</evidence>
<keyword evidence="12" id="KW-0255">Endonuclease</keyword>
<dbReference type="InterPro" id="IPR047151">
    <property type="entry name" value="RNZ2-like"/>
</dbReference>
<reference evidence="27" key="1">
    <citation type="submission" date="2022-01" db="EMBL/GenBank/DDBJ databases">
        <authorList>
            <person name="King R."/>
        </authorList>
    </citation>
    <scope>NUCLEOTIDE SEQUENCE</scope>
</reference>
<evidence type="ECO:0000256" key="18">
    <source>
        <dbReference type="ARBA" id="ARBA00030689"/>
    </source>
</evidence>
<keyword evidence="16" id="KW-0496">Mitochondrion</keyword>
<evidence type="ECO:0000256" key="3">
    <source>
        <dbReference type="ARBA" id="ARBA00004123"/>
    </source>
</evidence>
<comment type="similarity">
    <text evidence="5">Belongs to the RNase Z family.</text>
</comment>
<feature type="compositionally biased region" description="Basic residues" evidence="25">
    <location>
        <begin position="260"/>
        <end position="273"/>
    </location>
</feature>
<keyword evidence="13" id="KW-0378">Hydrolase</keyword>
<dbReference type="PANTHER" id="PTHR12553:SF49">
    <property type="entry name" value="ZINC PHOSPHODIESTERASE ELAC PROTEIN 2"/>
    <property type="match status" value="1"/>
</dbReference>
<proteinExistence type="inferred from homology"/>
<keyword evidence="24" id="KW-0175">Coiled coil</keyword>
<evidence type="ECO:0000256" key="7">
    <source>
        <dbReference type="ARBA" id="ARBA00013357"/>
    </source>
</evidence>
<dbReference type="EMBL" id="OU896722">
    <property type="protein sequence ID" value="CAH1154602.1"/>
    <property type="molecule type" value="Genomic_DNA"/>
</dbReference>
<evidence type="ECO:0000256" key="13">
    <source>
        <dbReference type="ARBA" id="ARBA00022801"/>
    </source>
</evidence>
<dbReference type="FunFam" id="3.60.15.10:FF:000014">
    <property type="entry name" value="Zinc phosphodiesterase ELAC protein 2"/>
    <property type="match status" value="1"/>
</dbReference>
<dbReference type="Pfam" id="PF23023">
    <property type="entry name" value="Anti-Pycsar_Apyc1"/>
    <property type="match status" value="1"/>
</dbReference>
<keyword evidence="11" id="KW-0479">Metal-binding</keyword>
<keyword evidence="14" id="KW-0862">Zinc</keyword>
<evidence type="ECO:0000256" key="9">
    <source>
        <dbReference type="ARBA" id="ARBA00022694"/>
    </source>
</evidence>
<dbReference type="EC" id="3.1.26.11" evidence="6"/>
<comment type="subcellular location">
    <subcellularLocation>
        <location evidence="4">Mitochondrion matrix</location>
    </subcellularLocation>
    <subcellularLocation>
        <location evidence="3">Nucleus</location>
    </subcellularLocation>
</comment>